<dbReference type="InterPro" id="IPR050660">
    <property type="entry name" value="NEK_Ser/Thr_kinase"/>
</dbReference>
<keyword evidence="5 9" id="KW-0418">Kinase</keyword>
<keyword evidence="6 7" id="KW-0067">ATP-binding</keyword>
<dbReference type="SMART" id="SM00220">
    <property type="entry name" value="S_TKc"/>
    <property type="match status" value="1"/>
</dbReference>
<keyword evidence="3 9" id="KW-0808">Transferase</keyword>
<dbReference type="SUPFAM" id="SSF56112">
    <property type="entry name" value="Protein kinase-like (PK-like)"/>
    <property type="match status" value="1"/>
</dbReference>
<evidence type="ECO:0000313" key="10">
    <source>
        <dbReference type="Proteomes" id="UP001183615"/>
    </source>
</evidence>
<dbReference type="InterPro" id="IPR017441">
    <property type="entry name" value="Protein_kinase_ATP_BS"/>
</dbReference>
<dbReference type="Pfam" id="PF00069">
    <property type="entry name" value="Pkinase"/>
    <property type="match status" value="1"/>
</dbReference>
<comment type="caution">
    <text evidence="9">The sequence shown here is derived from an EMBL/GenBank/DDBJ whole genome shotgun (WGS) entry which is preliminary data.</text>
</comment>
<sequence length="433" mass="46541">MSGAGGGEEGEEGEDLRSFVGRTVAGRYRLTDWVGGGAFGGVFRSTQHILGRPVRRVACKLSRRARMTEENAGELFTDVLRLAEAMDGMTDAEARRHLVHVYDGGLAADADGRAFLVMEYVPGTTLADQFASLKTVPEHQLLTWARQICVALRGLHALDPPLLHRDLKPDNVLLGTDLTVRLIDFGLAARLVASGQVPGVAGTLRYMAPETSQGHSVPASDLYSLGVVIYEGLAGRHPFGHLVPPPDVPDASHGDWLYQQKRLVTPAPPSTLNNTVGPAVDAVVLRCLRTDPEQRYRSAADLLDALAAAESAGARARPPGADDVERAAGLLDANDAEGARRLLTRTLAGELPPAARLAALRRLADALTALGEDGTAGDRLADAWLLAKDTALLRSRNERAALLVRTVACYRRAGNTFQANHFEWLRQRELGRG</sequence>
<protein>
    <recommendedName>
        <fullName evidence="2">non-specific serine/threonine protein kinase</fullName>
        <ecNumber evidence="2">2.7.11.1</ecNumber>
    </recommendedName>
</protein>
<evidence type="ECO:0000256" key="4">
    <source>
        <dbReference type="ARBA" id="ARBA00022741"/>
    </source>
</evidence>
<evidence type="ECO:0000256" key="1">
    <source>
        <dbReference type="ARBA" id="ARBA00010886"/>
    </source>
</evidence>
<organism evidence="9 10">
    <name type="scientific">Streptomyces johnsoniae</name>
    <dbReference type="NCBI Taxonomy" id="3075532"/>
    <lineage>
        <taxon>Bacteria</taxon>
        <taxon>Bacillati</taxon>
        <taxon>Actinomycetota</taxon>
        <taxon>Actinomycetes</taxon>
        <taxon>Kitasatosporales</taxon>
        <taxon>Streptomycetaceae</taxon>
        <taxon>Streptomyces</taxon>
    </lineage>
</organism>
<evidence type="ECO:0000256" key="2">
    <source>
        <dbReference type="ARBA" id="ARBA00012513"/>
    </source>
</evidence>
<dbReference type="PROSITE" id="PS50011">
    <property type="entry name" value="PROTEIN_KINASE_DOM"/>
    <property type="match status" value="1"/>
</dbReference>
<name>A0ABU2SDM7_9ACTN</name>
<gene>
    <name evidence="9" type="ORF">RM779_31495</name>
</gene>
<evidence type="ECO:0000256" key="7">
    <source>
        <dbReference type="PROSITE-ProRule" id="PRU10141"/>
    </source>
</evidence>
<feature type="binding site" evidence="7">
    <location>
        <position position="60"/>
    </location>
    <ligand>
        <name>ATP</name>
        <dbReference type="ChEBI" id="CHEBI:30616"/>
    </ligand>
</feature>
<proteinExistence type="inferred from homology"/>
<dbReference type="Gene3D" id="1.10.510.10">
    <property type="entry name" value="Transferase(Phosphotransferase) domain 1"/>
    <property type="match status" value="1"/>
</dbReference>
<feature type="domain" description="Protein kinase" evidence="8">
    <location>
        <begin position="28"/>
        <end position="307"/>
    </location>
</feature>
<dbReference type="Gene3D" id="3.30.200.20">
    <property type="entry name" value="Phosphorylase Kinase, domain 1"/>
    <property type="match status" value="1"/>
</dbReference>
<dbReference type="GO" id="GO:0004674">
    <property type="term" value="F:protein serine/threonine kinase activity"/>
    <property type="evidence" value="ECO:0007669"/>
    <property type="project" value="UniProtKB-EC"/>
</dbReference>
<dbReference type="PROSITE" id="PS00107">
    <property type="entry name" value="PROTEIN_KINASE_ATP"/>
    <property type="match status" value="1"/>
</dbReference>
<comment type="similarity">
    <text evidence="1">Belongs to the protein kinase superfamily. NEK Ser/Thr protein kinase family. NIMA subfamily.</text>
</comment>
<evidence type="ECO:0000313" key="9">
    <source>
        <dbReference type="EMBL" id="MDT0447084.1"/>
    </source>
</evidence>
<dbReference type="PROSITE" id="PS00108">
    <property type="entry name" value="PROTEIN_KINASE_ST"/>
    <property type="match status" value="1"/>
</dbReference>
<dbReference type="EMBL" id="JAVREV010000025">
    <property type="protein sequence ID" value="MDT0447084.1"/>
    <property type="molecule type" value="Genomic_DNA"/>
</dbReference>
<evidence type="ECO:0000256" key="6">
    <source>
        <dbReference type="ARBA" id="ARBA00022840"/>
    </source>
</evidence>
<dbReference type="InterPro" id="IPR011009">
    <property type="entry name" value="Kinase-like_dom_sf"/>
</dbReference>
<keyword evidence="4 7" id="KW-0547">Nucleotide-binding</keyword>
<evidence type="ECO:0000259" key="8">
    <source>
        <dbReference type="PROSITE" id="PS50011"/>
    </source>
</evidence>
<dbReference type="PANTHER" id="PTHR43671">
    <property type="entry name" value="SERINE/THREONINE-PROTEIN KINASE NEK"/>
    <property type="match status" value="1"/>
</dbReference>
<dbReference type="EC" id="2.7.11.1" evidence="2"/>
<evidence type="ECO:0000256" key="5">
    <source>
        <dbReference type="ARBA" id="ARBA00022777"/>
    </source>
</evidence>
<keyword evidence="10" id="KW-1185">Reference proteome</keyword>
<dbReference type="Proteomes" id="UP001183615">
    <property type="component" value="Unassembled WGS sequence"/>
</dbReference>
<dbReference type="CDD" id="cd14014">
    <property type="entry name" value="STKc_PknB_like"/>
    <property type="match status" value="1"/>
</dbReference>
<dbReference type="PANTHER" id="PTHR43671:SF13">
    <property type="entry name" value="SERINE_THREONINE-PROTEIN KINASE NEK2"/>
    <property type="match status" value="1"/>
</dbReference>
<evidence type="ECO:0000256" key="3">
    <source>
        <dbReference type="ARBA" id="ARBA00022679"/>
    </source>
</evidence>
<dbReference type="InterPro" id="IPR008271">
    <property type="entry name" value="Ser/Thr_kinase_AS"/>
</dbReference>
<accession>A0ABU2SDM7</accession>
<reference evidence="10" key="1">
    <citation type="submission" date="2023-07" db="EMBL/GenBank/DDBJ databases">
        <title>30 novel species of actinomycetes from the DSMZ collection.</title>
        <authorList>
            <person name="Nouioui I."/>
        </authorList>
    </citation>
    <scope>NUCLEOTIDE SEQUENCE [LARGE SCALE GENOMIC DNA]</scope>
    <source>
        <strain evidence="10">DSM 41886</strain>
    </source>
</reference>
<dbReference type="InterPro" id="IPR000719">
    <property type="entry name" value="Prot_kinase_dom"/>
</dbReference>
<dbReference type="RefSeq" id="WP_311621209.1">
    <property type="nucleotide sequence ID" value="NZ_JAVREV010000025.1"/>
</dbReference>